<feature type="domain" description="BEACH" evidence="11">
    <location>
        <begin position="1748"/>
        <end position="2036"/>
    </location>
</feature>
<gene>
    <name evidence="13" type="primary">NBEA</name>
    <name evidence="13" type="synonym">nbeaa</name>
</gene>
<feature type="region of interest" description="Disordered" evidence="10">
    <location>
        <begin position="1295"/>
        <end position="1320"/>
    </location>
</feature>
<dbReference type="InterPro" id="IPR013320">
    <property type="entry name" value="ConA-like_dom_sf"/>
</dbReference>
<dbReference type="GO" id="GO:0005829">
    <property type="term" value="C:cytosol"/>
    <property type="evidence" value="ECO:0007669"/>
    <property type="project" value="TreeGrafter"/>
</dbReference>
<dbReference type="Gene3D" id="1.10.1540.10">
    <property type="entry name" value="BEACH domain"/>
    <property type="match status" value="1"/>
</dbReference>
<dbReference type="SUPFAM" id="SSF49899">
    <property type="entry name" value="Concanavalin A-like lectins/glucanases"/>
    <property type="match status" value="1"/>
</dbReference>
<dbReference type="SUPFAM" id="SSF81837">
    <property type="entry name" value="BEACH domain"/>
    <property type="match status" value="1"/>
</dbReference>
<dbReference type="GO" id="GO:0008104">
    <property type="term" value="P:intracellular protein localization"/>
    <property type="evidence" value="ECO:0007669"/>
    <property type="project" value="TreeGrafter"/>
</dbReference>
<keyword evidence="14" id="KW-1185">Reference proteome</keyword>
<dbReference type="Pfam" id="PF06469">
    <property type="entry name" value="DUF1088"/>
    <property type="match status" value="1"/>
</dbReference>
<evidence type="ECO:0000259" key="11">
    <source>
        <dbReference type="PROSITE" id="PS50197"/>
    </source>
</evidence>
<feature type="compositionally biased region" description="Low complexity" evidence="10">
    <location>
        <begin position="1310"/>
        <end position="1320"/>
    </location>
</feature>
<name>A0A667Y8M2_9TELE</name>
<dbReference type="SUPFAM" id="SSF50978">
    <property type="entry name" value="WD40 repeat-like"/>
    <property type="match status" value="1"/>
</dbReference>
<evidence type="ECO:0000256" key="7">
    <source>
        <dbReference type="ARBA" id="ARBA00065599"/>
    </source>
</evidence>
<dbReference type="SMART" id="SM00320">
    <property type="entry name" value="WD40"/>
    <property type="match status" value="5"/>
</dbReference>
<dbReference type="InterPro" id="IPR011993">
    <property type="entry name" value="PH-like_dom_sf"/>
</dbReference>
<dbReference type="FunFam" id="2.30.29.30:FF:000059">
    <property type="entry name" value="neurobeachin isoform X1"/>
    <property type="match status" value="1"/>
</dbReference>
<dbReference type="CDD" id="cd06071">
    <property type="entry name" value="Beach"/>
    <property type="match status" value="1"/>
</dbReference>
<feature type="domain" description="BEACH-type PH" evidence="12">
    <location>
        <begin position="1621"/>
        <end position="1729"/>
    </location>
</feature>
<feature type="region of interest" description="Disordered" evidence="10">
    <location>
        <begin position="1"/>
        <end position="23"/>
    </location>
</feature>
<dbReference type="InterPro" id="IPR001680">
    <property type="entry name" value="WD40_rpt"/>
</dbReference>
<dbReference type="GO" id="GO:0016020">
    <property type="term" value="C:membrane"/>
    <property type="evidence" value="ECO:0007669"/>
    <property type="project" value="UniProtKB-SubCell"/>
</dbReference>
<evidence type="ECO:0000256" key="2">
    <source>
        <dbReference type="ARBA" id="ARBA00008498"/>
    </source>
</evidence>
<dbReference type="Gene3D" id="2.60.120.200">
    <property type="match status" value="1"/>
</dbReference>
<evidence type="ECO:0000256" key="5">
    <source>
        <dbReference type="ARBA" id="ARBA00022737"/>
    </source>
</evidence>
<evidence type="ECO:0000313" key="13">
    <source>
        <dbReference type="Ensembl" id="ENSMMDP00005024002.1"/>
    </source>
</evidence>
<accession>A0A667Y8M2</accession>
<proteinExistence type="inferred from homology"/>
<evidence type="ECO:0000256" key="3">
    <source>
        <dbReference type="ARBA" id="ARBA00022553"/>
    </source>
</evidence>
<dbReference type="InterPro" id="IPR011989">
    <property type="entry name" value="ARM-like"/>
</dbReference>
<dbReference type="FunFam" id="2.60.120.200:FF:000010">
    <property type="entry name" value="neurobeachin isoform X2"/>
    <property type="match status" value="1"/>
</dbReference>
<evidence type="ECO:0000256" key="6">
    <source>
        <dbReference type="ARBA" id="ARBA00023136"/>
    </source>
</evidence>
<dbReference type="InterPro" id="IPR036372">
    <property type="entry name" value="BEACH_dom_sf"/>
</dbReference>
<evidence type="ECO:0000256" key="9">
    <source>
        <dbReference type="ARBA" id="ARBA00080802"/>
    </source>
</evidence>
<evidence type="ECO:0000256" key="4">
    <source>
        <dbReference type="ARBA" id="ARBA00022574"/>
    </source>
</evidence>
<dbReference type="FunFam" id="1.10.1540.10:FF:000001">
    <property type="entry name" value="neurobeachin isoform X1"/>
    <property type="match status" value="1"/>
</dbReference>
<feature type="region of interest" description="Disordered" evidence="10">
    <location>
        <begin position="941"/>
        <end position="1017"/>
    </location>
</feature>
<reference evidence="13" key="3">
    <citation type="submission" date="2025-09" db="UniProtKB">
        <authorList>
            <consortium name="Ensembl"/>
        </authorList>
    </citation>
    <scope>IDENTIFICATION</scope>
</reference>
<dbReference type="InterPro" id="IPR023362">
    <property type="entry name" value="PH-BEACH_dom"/>
</dbReference>
<dbReference type="InterPro" id="IPR000409">
    <property type="entry name" value="BEACH_dom"/>
</dbReference>
<protein>
    <recommendedName>
        <fullName evidence="8">Neurobeachin</fullName>
    </recommendedName>
    <alternativeName>
        <fullName evidence="9">Lysosomal-trafficking regulator 2</fullName>
    </alternativeName>
</protein>
<reference evidence="13" key="2">
    <citation type="submission" date="2025-08" db="UniProtKB">
        <authorList>
            <consortium name="Ensembl"/>
        </authorList>
    </citation>
    <scope>IDENTIFICATION</scope>
</reference>
<dbReference type="Pfam" id="PF02138">
    <property type="entry name" value="Beach"/>
    <property type="match status" value="1"/>
</dbReference>
<dbReference type="InterPro" id="IPR046852">
    <property type="entry name" value="Neurobeachin_a-sol"/>
</dbReference>
<comment type="subcellular location">
    <subcellularLocation>
        <location evidence="1">Membrane</location>
        <topology evidence="1">Peripheral membrane protein</topology>
    </subcellularLocation>
</comment>
<dbReference type="GeneTree" id="ENSGT00940000154934"/>
<dbReference type="InterPro" id="IPR050865">
    <property type="entry name" value="BEACH_Domain"/>
</dbReference>
<evidence type="ECO:0000256" key="1">
    <source>
        <dbReference type="ARBA" id="ARBA00004170"/>
    </source>
</evidence>
<dbReference type="InterPro" id="IPR046851">
    <property type="entry name" value="NBCH_WD40"/>
</dbReference>
<dbReference type="PROSITE" id="PS50197">
    <property type="entry name" value="BEACH"/>
    <property type="match status" value="1"/>
</dbReference>
<comment type="similarity">
    <text evidence="2">Belongs to the WD repeat neurobeachin family.</text>
</comment>
<dbReference type="SUPFAM" id="SSF48371">
    <property type="entry name" value="ARM repeat"/>
    <property type="match status" value="1"/>
</dbReference>
<dbReference type="Pfam" id="PF20426">
    <property type="entry name" value="NBCH_WD40"/>
    <property type="match status" value="1"/>
</dbReference>
<evidence type="ECO:0000313" key="14">
    <source>
        <dbReference type="Proteomes" id="UP000472263"/>
    </source>
</evidence>
<dbReference type="Pfam" id="PF15787">
    <property type="entry name" value="DUF4704"/>
    <property type="match status" value="1"/>
</dbReference>
<sequence>MAACCCSAPAPPSTPPPPERSSGSMVLPAGVINPAVPIRNIQMKFAVLVGLIQVGEVSNRDIVETVLNLLVGGEFDLEMNFIIQEAESIGCMVELLSHCEVTCQAEIWSMFTAILRKSVRNLQTSTEVGLIQQVLLKMSSVDDMIADLLVDMLGVMASYSITVKELKLLFSMLRGDNGIWPRHAIKLLSVLNQMPQRHGPDTFFNFPGRSAAAIALPPIAKWPYQNGFTLNTWFRQDPLNNINVDKDKPYLYCFRTSKGIGYSAHFVGNCLIVTSLKSKGKGFQHCVKYDFQPRKWYMISIVHIYNRWRNSEIRCYVNGQLVSYGDMAWHVNTNDSYDKCFLGSSETADANRVFCGQLGAIYVFSEALNPAQIFAIHQLGPGYKSTFKFKSESDIHLAEHHKQVLYDGKLASSISFTYNAKATDAQLCLESSPRENPSIFVHSPHALMLQDVKAIVTHSIHSAIHSIGGIQVLFPLFSQLDYRQLNDSTVDTTVCATLLAFLVELLKSSVAMQEQMLGGKGFLVIGYLLEKSSRVHITRAVLEQFLSFAKYLDGLPHGAPLLKQLCDHVLFNAAIWIHTPAKVQLSLYTYLSSEFIGTATIYTTIRRVGTVLQLMHTLKYYYWASNPLECSGITPKGLDGPRPSQKEIISLRAFMLLFLKQLILKDRGVKEDELQSILNYLLTMHEDENIHDVLQLLVALMSEHPASMIPAFDQRNGIRVICKLLASKSESIRVQALKVLGYFLKHLGHKRKVEIMHTHSLFTLLGERLMMHTNTVSVTTYNTLYEILTEQVCTQVVHKPHPEPDSTVKIQNPMILKVVATLLKNSTPSAELMEVRRLFLSDMIKLFSNSRENRRCLLQCSVWQDWMFSLGYINPKNPEEQKITEMVYNIFRILLYHAIKYEWGGWRVWVDTLSIAHSKVTYEAHKEYLAKMYEEYQRQEEENMKKGKKGSVSTISGLSAAPTPVVNGNLEIDDNSQTQTPESEAEYSEGAGGDSRNLLAEGTVKRPNGEALTTGDAAQLERDLRVDLGFRGMPMTEEQRRQFSPGPRTTMFRIPEFKWSPMHQRLLTDLLFALETDVHVWRSHSTKSVMDFVNSNENIIFVHNTIHLISQMVDNIIIACGGILPLLSAATSPSTELENIEATQGMSSETAVTFLSRLMAMVDVLVFASSLNFSEIEAEKNMSSGGLMRQCLRLGMCDKQAQFLALAVVYFISVLMVSKYRDILEPQREIGRTTSLSGRSIRHEINSPTSTGNSLCFESCNISVRGDRDRDGGGGGGGGTDLLCSLSSDVRRSQESLLDSPHNPSSTPNSAQAPPSSISSISQTNKGINVKVRLYVLPHAVFSVRVYLFFIKSHYITTKLERALEKVAPLLREIFVDFAPFLSRTLLGSHGQELLIEGTGLVCMKSSTSVVELVMLLCSQEWQNSIQKNAGLAFIELINEGRLLCHAMKDHIVRVANEAEFILNRQRAEDVHKHAEFESNCAQYAADRREEEKMCDHLISAAKHRDHVTANQLKQKILNILTNKHGAWGTMSQSQLHDFWRLDYWEDDLRRRRRFVRNAFGSTHADVSLKSLEEYEEEDEGLKSKKNFRSQSVVSQNPEAELMLEGDDDAVSLLQEKEIDNLAGPVVLSTPAQLVAPVVVARGTLSITTTEIYFEVDEEDPAFKKIDAKVLAYSEGLHGKWMFSEIRAVFSRRYLLQNTGLEVFMANRTSVMFNFPDQATVKRVVYSLPRVGVGTSYGLPQARRISLATPRQLFKSSNMTQRWQRREISNFEYLMFLNTIAGRTYNDLNQYPVFPWVLTNYDSEELDLTLPGNFRDLSKPIGALNPKRAAFYAERYETWEDDGTPPHHYTTLYSTAHTTLSWMLRIEPFTTFFLNANDKKFDHPERAFSGIGRSWRNCQRDTADVKELIPEFYYLPEMFVNSNEYELGVRDDGVPVCDVELPAWAKKPEDFVRINRMALESEFVSCQLHQWIDLIFGYKQRGPEAVRALNVFNFLSYEGAVNLDNLDAAQRESMEAQIQACGQIPSQLLIEPHPPRSSAMHLSPLMFKDQMQQDVIMVLKFPSNSPVTHVAANTLPHLSIPAAVTVTCSRLFAVNRWHNTVAPGYSLEQAHHLPIEMDPLIANNSGVNKRQITDLVDQSIQINTHCFVVTADNRYILVCGFWDKSFRVYSTETGKLTQIVFGHWDVVTCLARSESYIGGDCYIVSGSRDATLLLWYWSGRHHIIGDNPNNSDYPAPRAVLTGHDHEVVCVSVCAELGLVISGAKEGPCLVHTITGDLLRALEGPELCQRPRLISVSSEGHCIICYERGRFCNFSINGKLLAQMEVNDSTRAILLSSDGQNLVTGGDNGVVEVWQACDFKQLYIYPGCDAGIRAMDLSHDQRTLITGMASGSIVAFNIDFNRWHYEHQNRY</sequence>
<keyword evidence="6" id="KW-0472">Membrane</keyword>
<dbReference type="PROSITE" id="PS51783">
    <property type="entry name" value="PH_BEACH"/>
    <property type="match status" value="1"/>
</dbReference>
<dbReference type="Proteomes" id="UP000472263">
    <property type="component" value="Chromosome 14"/>
</dbReference>
<keyword evidence="4" id="KW-0853">WD repeat</keyword>
<dbReference type="Pfam" id="PF14844">
    <property type="entry name" value="PH_BEACH"/>
    <property type="match status" value="1"/>
</dbReference>
<dbReference type="InterPro" id="IPR031570">
    <property type="entry name" value="NBEA/BDCP_DUF4704"/>
</dbReference>
<dbReference type="CDD" id="cd01201">
    <property type="entry name" value="PH_BEACH"/>
    <property type="match status" value="1"/>
</dbReference>
<dbReference type="SMART" id="SM01026">
    <property type="entry name" value="Beach"/>
    <property type="match status" value="1"/>
</dbReference>
<dbReference type="PANTHER" id="PTHR13743:SF62">
    <property type="entry name" value="NEUROBEACHIN"/>
    <property type="match status" value="1"/>
</dbReference>
<dbReference type="InterPro" id="IPR015943">
    <property type="entry name" value="WD40/YVTN_repeat-like_dom_sf"/>
</dbReference>
<dbReference type="Gene3D" id="2.130.10.10">
    <property type="entry name" value="YVTN repeat-like/Quinoprotein amine dehydrogenase"/>
    <property type="match status" value="1"/>
</dbReference>
<dbReference type="Pfam" id="PF13385">
    <property type="entry name" value="Laminin_G_3"/>
    <property type="match status" value="1"/>
</dbReference>
<feature type="compositionally biased region" description="Pro residues" evidence="10">
    <location>
        <begin position="9"/>
        <end position="19"/>
    </location>
</feature>
<dbReference type="InterPro" id="IPR036322">
    <property type="entry name" value="WD40_repeat_dom_sf"/>
</dbReference>
<dbReference type="InterPro" id="IPR016024">
    <property type="entry name" value="ARM-type_fold"/>
</dbReference>
<dbReference type="Pfam" id="PF20425">
    <property type="entry name" value="Neurobeachin"/>
    <property type="match status" value="1"/>
</dbReference>
<dbReference type="GO" id="GO:0019901">
    <property type="term" value="F:protein kinase binding"/>
    <property type="evidence" value="ECO:0007669"/>
    <property type="project" value="TreeGrafter"/>
</dbReference>
<evidence type="ECO:0000256" key="10">
    <source>
        <dbReference type="SAM" id="MobiDB-lite"/>
    </source>
</evidence>
<keyword evidence="3" id="KW-0597">Phosphoprotein</keyword>
<evidence type="ECO:0000256" key="8">
    <source>
        <dbReference type="ARBA" id="ARBA00073055"/>
    </source>
</evidence>
<dbReference type="Ensembl" id="ENSMMDT00005024518.1">
    <property type="protein sequence ID" value="ENSMMDP00005024002.1"/>
    <property type="gene ID" value="ENSMMDG00005009669.1"/>
</dbReference>
<reference evidence="13" key="1">
    <citation type="submission" date="2019-06" db="EMBL/GenBank/DDBJ databases">
        <authorList>
            <consortium name="Wellcome Sanger Institute Data Sharing"/>
        </authorList>
    </citation>
    <scope>NUCLEOTIDE SEQUENCE [LARGE SCALE GENOMIC DNA]</scope>
</reference>
<dbReference type="Gene3D" id="1.25.10.10">
    <property type="entry name" value="Leucine-rich Repeat Variant"/>
    <property type="match status" value="1"/>
</dbReference>
<keyword evidence="5" id="KW-0677">Repeat</keyword>
<organism evidence="13 14">
    <name type="scientific">Myripristis murdjan</name>
    <name type="common">pinecone soldierfish</name>
    <dbReference type="NCBI Taxonomy" id="586833"/>
    <lineage>
        <taxon>Eukaryota</taxon>
        <taxon>Metazoa</taxon>
        <taxon>Chordata</taxon>
        <taxon>Craniata</taxon>
        <taxon>Vertebrata</taxon>
        <taxon>Euteleostomi</taxon>
        <taxon>Actinopterygii</taxon>
        <taxon>Neopterygii</taxon>
        <taxon>Teleostei</taxon>
        <taxon>Neoteleostei</taxon>
        <taxon>Acanthomorphata</taxon>
        <taxon>Holocentriformes</taxon>
        <taxon>Holocentridae</taxon>
        <taxon>Myripristis</taxon>
    </lineage>
</organism>
<dbReference type="Gene3D" id="2.30.29.30">
    <property type="entry name" value="Pleckstrin-homology domain (PH domain)/Phosphotyrosine-binding domain (PTB)"/>
    <property type="match status" value="1"/>
</dbReference>
<evidence type="ECO:0000259" key="12">
    <source>
        <dbReference type="PROSITE" id="PS51783"/>
    </source>
</evidence>
<dbReference type="FunFam" id="2.130.10.10:FF:000036">
    <property type="entry name" value="Neurobeachin isoform A"/>
    <property type="match status" value="1"/>
</dbReference>
<comment type="subunit">
    <text evidence="7">Interacts with RII subunit of PKA.</text>
</comment>
<dbReference type="SUPFAM" id="SSF50729">
    <property type="entry name" value="PH domain-like"/>
    <property type="match status" value="1"/>
</dbReference>
<dbReference type="PANTHER" id="PTHR13743">
    <property type="entry name" value="BEIGE/BEACH-RELATED"/>
    <property type="match status" value="1"/>
</dbReference>
<dbReference type="InterPro" id="IPR010508">
    <property type="entry name" value="NBEA-like_DUF1088"/>
</dbReference>